<comment type="similarity">
    <text evidence="1">Belongs to the 'phage' integrase family.</text>
</comment>
<feature type="domain" description="Tyr recombinase" evidence="5">
    <location>
        <begin position="171"/>
        <end position="374"/>
    </location>
</feature>
<dbReference type="RefSeq" id="WP_071874796.1">
    <property type="nucleotide sequence ID" value="NZ_JBHSHF010000023.1"/>
</dbReference>
<evidence type="ECO:0000313" key="7">
    <source>
        <dbReference type="EMBL" id="OJG10579.1"/>
    </source>
</evidence>
<dbReference type="SUPFAM" id="SSF56349">
    <property type="entry name" value="DNA breaking-rejoining enzymes"/>
    <property type="match status" value="1"/>
</dbReference>
<proteinExistence type="inferred from homology"/>
<dbReference type="GO" id="GO:0006310">
    <property type="term" value="P:DNA recombination"/>
    <property type="evidence" value="ECO:0007669"/>
    <property type="project" value="UniProtKB-KW"/>
</dbReference>
<comment type="caution">
    <text evidence="7">The sequence shown here is derived from an EMBL/GenBank/DDBJ whole genome shotgun (WGS) entry which is preliminary data.</text>
</comment>
<dbReference type="InterPro" id="IPR044068">
    <property type="entry name" value="CB"/>
</dbReference>
<dbReference type="EMBL" id="JXKD01000007">
    <property type="protein sequence ID" value="OJG10579.1"/>
    <property type="molecule type" value="Genomic_DNA"/>
</dbReference>
<sequence length="381" mass="44486">MWIEKRGKNFVFREHYHDPYTDERKTTSITLTSQSNQAKKQAQKELNEKIERILSTKKMSDHTLGELIDEWWTMHEKTVRNNTKRNYSNVIKYMQRSDNINLNSKISKTDPQFFQRYLNSLQFSYSQNQKYKSVLKMAFDYAVSMGYLADNPLVKTKIPKPPVTLETYARIEESYLEKEEVDRLLKCYYSAHQSVRMGYLIEFMYLTGLRVGEAISLKVHDYQKHSAQLNIHGTLDYSAGYKNAEKEMTKTNASFREIGLSKRAMFILDQVIVENELKFDDYSQDSYIFVGKTGLPIQVNTVNNSLAYNNEKLGKQRINKRLTSHIFRHSHISLLAELNVPIKAIMQRVGHADEKTTLQIYTHVTEGQKTDVIEKLNNLGM</sequence>
<dbReference type="AlphaFoldDB" id="A0A1L8QSW4"/>
<dbReference type="Gene3D" id="1.10.443.10">
    <property type="entry name" value="Intergrase catalytic core"/>
    <property type="match status" value="1"/>
</dbReference>
<dbReference type="PANTHER" id="PTHR30349:SF64">
    <property type="entry name" value="PROPHAGE INTEGRASE INTD-RELATED"/>
    <property type="match status" value="1"/>
</dbReference>
<evidence type="ECO:0000259" key="5">
    <source>
        <dbReference type="PROSITE" id="PS51898"/>
    </source>
</evidence>
<dbReference type="STRING" id="328396.RU93_GL002095"/>
<feature type="domain" description="Core-binding (CB)" evidence="6">
    <location>
        <begin position="62"/>
        <end position="143"/>
    </location>
</feature>
<organism evidence="7 8">
    <name type="scientific">Enterococcus aquimarinus</name>
    <dbReference type="NCBI Taxonomy" id="328396"/>
    <lineage>
        <taxon>Bacteria</taxon>
        <taxon>Bacillati</taxon>
        <taxon>Bacillota</taxon>
        <taxon>Bacilli</taxon>
        <taxon>Lactobacillales</taxon>
        <taxon>Enterococcaceae</taxon>
        <taxon>Enterococcus</taxon>
    </lineage>
</organism>
<dbReference type="Pfam" id="PF13102">
    <property type="entry name" value="Phage_int_SAM_5"/>
    <property type="match status" value="1"/>
</dbReference>
<keyword evidence="8" id="KW-1185">Reference proteome</keyword>
<evidence type="ECO:0000259" key="6">
    <source>
        <dbReference type="PROSITE" id="PS51900"/>
    </source>
</evidence>
<dbReference type="CDD" id="cd01189">
    <property type="entry name" value="INT_ICEBs1_C_like"/>
    <property type="match status" value="1"/>
</dbReference>
<gene>
    <name evidence="7" type="ORF">RU93_GL002095</name>
</gene>
<reference evidence="7 8" key="1">
    <citation type="submission" date="2014-12" db="EMBL/GenBank/DDBJ databases">
        <title>Draft genome sequences of 29 type strains of Enterococci.</title>
        <authorList>
            <person name="Zhong Z."/>
            <person name="Sun Z."/>
            <person name="Liu W."/>
            <person name="Zhang W."/>
            <person name="Zhang H."/>
        </authorList>
    </citation>
    <scope>NUCLEOTIDE SEQUENCE [LARGE SCALE GENOMIC DNA]</scope>
    <source>
        <strain evidence="7 8">DSM 17690</strain>
    </source>
</reference>
<evidence type="ECO:0000256" key="3">
    <source>
        <dbReference type="ARBA" id="ARBA00023172"/>
    </source>
</evidence>
<dbReference type="Pfam" id="PF00589">
    <property type="entry name" value="Phage_integrase"/>
    <property type="match status" value="1"/>
</dbReference>
<evidence type="ECO:0000256" key="2">
    <source>
        <dbReference type="ARBA" id="ARBA00023125"/>
    </source>
</evidence>
<dbReference type="GO" id="GO:0015074">
    <property type="term" value="P:DNA integration"/>
    <property type="evidence" value="ECO:0007669"/>
    <property type="project" value="InterPro"/>
</dbReference>
<name>A0A1L8QSW4_9ENTE</name>
<dbReference type="InterPro" id="IPR025269">
    <property type="entry name" value="SAM-like_dom"/>
</dbReference>
<protein>
    <submittedName>
        <fullName evidence="7">Recombinase</fullName>
    </submittedName>
</protein>
<dbReference type="Gene3D" id="1.10.150.130">
    <property type="match status" value="1"/>
</dbReference>
<keyword evidence="2 4" id="KW-0238">DNA-binding</keyword>
<dbReference type="InterPro" id="IPR010998">
    <property type="entry name" value="Integrase_recombinase_N"/>
</dbReference>
<dbReference type="InterPro" id="IPR002104">
    <property type="entry name" value="Integrase_catalytic"/>
</dbReference>
<dbReference type="PROSITE" id="PS51898">
    <property type="entry name" value="TYR_RECOMBINASE"/>
    <property type="match status" value="1"/>
</dbReference>
<dbReference type="OrthoDB" id="9803188at2"/>
<evidence type="ECO:0000256" key="4">
    <source>
        <dbReference type="PROSITE-ProRule" id="PRU01248"/>
    </source>
</evidence>
<dbReference type="InterPro" id="IPR050090">
    <property type="entry name" value="Tyrosine_recombinase_XerCD"/>
</dbReference>
<dbReference type="PANTHER" id="PTHR30349">
    <property type="entry name" value="PHAGE INTEGRASE-RELATED"/>
    <property type="match status" value="1"/>
</dbReference>
<keyword evidence="3" id="KW-0233">DNA recombination</keyword>
<evidence type="ECO:0000256" key="1">
    <source>
        <dbReference type="ARBA" id="ARBA00008857"/>
    </source>
</evidence>
<evidence type="ECO:0000313" key="8">
    <source>
        <dbReference type="Proteomes" id="UP000182149"/>
    </source>
</evidence>
<accession>A0A1L8QSW4</accession>
<dbReference type="GO" id="GO:0003677">
    <property type="term" value="F:DNA binding"/>
    <property type="evidence" value="ECO:0007669"/>
    <property type="project" value="UniProtKB-UniRule"/>
</dbReference>
<dbReference type="InterPro" id="IPR011010">
    <property type="entry name" value="DNA_brk_join_enz"/>
</dbReference>
<dbReference type="PROSITE" id="PS51900">
    <property type="entry name" value="CB"/>
    <property type="match status" value="1"/>
</dbReference>
<dbReference type="InterPro" id="IPR013762">
    <property type="entry name" value="Integrase-like_cat_sf"/>
</dbReference>
<dbReference type="Proteomes" id="UP000182149">
    <property type="component" value="Unassembled WGS sequence"/>
</dbReference>